<dbReference type="PANTHER" id="PTHR11566">
    <property type="entry name" value="DYNAMIN"/>
    <property type="match status" value="1"/>
</dbReference>
<dbReference type="CDD" id="cd08771">
    <property type="entry name" value="DLP_1"/>
    <property type="match status" value="1"/>
</dbReference>
<dbReference type="GO" id="GO:0005525">
    <property type="term" value="F:GTP binding"/>
    <property type="evidence" value="ECO:0007669"/>
    <property type="project" value="InterPro"/>
</dbReference>
<evidence type="ECO:0000313" key="7">
    <source>
        <dbReference type="Proteomes" id="UP000279259"/>
    </source>
</evidence>
<feature type="domain" description="GED" evidence="4">
    <location>
        <begin position="704"/>
        <end position="793"/>
    </location>
</feature>
<protein>
    <recommendedName>
        <fullName evidence="8">Dynamin-type G domain-containing protein</fullName>
    </recommendedName>
</protein>
<feature type="compositionally biased region" description="Low complexity" evidence="3">
    <location>
        <begin position="470"/>
        <end position="486"/>
    </location>
</feature>
<dbReference type="PROSITE" id="PS51388">
    <property type="entry name" value="GED"/>
    <property type="match status" value="1"/>
</dbReference>
<keyword evidence="2" id="KW-0342">GTP-binding</keyword>
<evidence type="ECO:0000256" key="1">
    <source>
        <dbReference type="ARBA" id="ARBA00022741"/>
    </source>
</evidence>
<dbReference type="PANTHER" id="PTHR11566:SF66">
    <property type="entry name" value="INTERFERON-INDUCED GTP-BINDING PROTEIN MX"/>
    <property type="match status" value="1"/>
</dbReference>
<dbReference type="InterPro" id="IPR000375">
    <property type="entry name" value="Dynamin_stalk"/>
</dbReference>
<dbReference type="GO" id="GO:0048312">
    <property type="term" value="P:intracellular distribution of mitochondria"/>
    <property type="evidence" value="ECO:0007669"/>
    <property type="project" value="TreeGrafter"/>
</dbReference>
<dbReference type="GO" id="GO:0005739">
    <property type="term" value="C:mitochondrion"/>
    <property type="evidence" value="ECO:0007669"/>
    <property type="project" value="TreeGrafter"/>
</dbReference>
<dbReference type="InterPro" id="IPR030381">
    <property type="entry name" value="G_DYNAMIN_dom"/>
</dbReference>
<dbReference type="Proteomes" id="UP000279259">
    <property type="component" value="Unassembled WGS sequence"/>
</dbReference>
<keyword evidence="7" id="KW-1185">Reference proteome</keyword>
<feature type="domain" description="Dynamin-type G" evidence="5">
    <location>
        <begin position="54"/>
        <end position="338"/>
    </location>
</feature>
<dbReference type="InterPro" id="IPR027417">
    <property type="entry name" value="P-loop_NTPase"/>
</dbReference>
<dbReference type="GO" id="GO:0003924">
    <property type="term" value="F:GTPase activity"/>
    <property type="evidence" value="ECO:0007669"/>
    <property type="project" value="InterPro"/>
</dbReference>
<dbReference type="STRING" id="1890683.A0A427Y862"/>
<dbReference type="FunFam" id="3.40.50.300:FF:001425">
    <property type="entry name" value="Dynamin GTPase, putative"/>
    <property type="match status" value="1"/>
</dbReference>
<dbReference type="Pfam" id="PF01031">
    <property type="entry name" value="Dynamin_M"/>
    <property type="match status" value="1"/>
</dbReference>
<dbReference type="GO" id="GO:0008017">
    <property type="term" value="F:microtubule binding"/>
    <property type="evidence" value="ECO:0007669"/>
    <property type="project" value="TreeGrafter"/>
</dbReference>
<dbReference type="GO" id="GO:0006897">
    <property type="term" value="P:endocytosis"/>
    <property type="evidence" value="ECO:0007669"/>
    <property type="project" value="TreeGrafter"/>
</dbReference>
<dbReference type="AlphaFoldDB" id="A0A427Y862"/>
<dbReference type="InterPro" id="IPR001401">
    <property type="entry name" value="Dynamin_GTPase"/>
</dbReference>
<evidence type="ECO:0008006" key="8">
    <source>
        <dbReference type="Google" id="ProtNLM"/>
    </source>
</evidence>
<evidence type="ECO:0000259" key="4">
    <source>
        <dbReference type="PROSITE" id="PS51388"/>
    </source>
</evidence>
<reference evidence="6 7" key="1">
    <citation type="submission" date="2018-11" db="EMBL/GenBank/DDBJ databases">
        <title>Genome sequence of Saitozyma podzolica DSM 27192.</title>
        <authorList>
            <person name="Aliyu H."/>
            <person name="Gorte O."/>
            <person name="Ochsenreither K."/>
        </authorList>
    </citation>
    <scope>NUCLEOTIDE SEQUENCE [LARGE SCALE GENOMIC DNA]</scope>
    <source>
        <strain evidence="6 7">DSM 27192</strain>
    </source>
</reference>
<name>A0A427Y862_9TREE</name>
<sequence>MTKVTDKNFTHLATPNPGPATMATTSSLESLQSDEQRRVLDTVSQVRKCGLDSVLSLPQIVVCGDQSSGKSSLLEALTEIPFPRNDNLCTRFATEISLRRESESSLTIRIIPAHSRPQEEQKRLERFSEVITDFEDLPAVMDKAMQELGISEGTGAFAKDTLSVEIQGPDRPQLTLVDIPGLIQTSTRGVSEADVALVAEITDSYIKQPRTICLAVVSATNDAANQPILSRVRKFDPHGKRTLGVITKPDRLPSGSASESKFLELARNEDVFFKLGWHVIKNRKFEETAFSIDERNLVERTFFATSNFKALPREDVGIDALRVKLSTLLFDHVKKELPRLQEDLETALAVAQEALHHLGDSRATIEECRAFLSDFSMQCYRVCEAGLNGNYEHDYFKGANQEDDFSLQNKETIARIRAAIQYANIKFAEDFRVHAHKFRFCFNQQQPASNVDPMTTAPPAENSLPVDQTPPAAQVSPVSSSSARQQDLARRVVKPLPARKLLTRPNQDSPTSLASPDAPSNLRQQNLAKSEAMDWVKRVLLRSRGTELVGNFNPHVVAELFWEQSERWDRIAREHVEHVSNLCRQFVSNLVSEMAPEDLQSRIQSSLVQDALRKRRESGLDELEKLLVDRKEFPINYNHYYTDNIHKKRQHKIKAEIEKHFRAVPHEAQVRYHEDDELDVPATFRGVLQSWADTVTPNMEDFSCEEALDCLLAIYKVQQKIFIANVTTQVIERHIARGLQNIFSPMVLVGMSDEKVLKLVSEPSATNRQRVFLIDRIRKLDDGQEIFRAMMDL</sequence>
<feature type="region of interest" description="Disordered" evidence="3">
    <location>
        <begin position="448"/>
        <end position="526"/>
    </location>
</feature>
<proteinExistence type="predicted"/>
<feature type="region of interest" description="Disordered" evidence="3">
    <location>
        <begin position="1"/>
        <end position="24"/>
    </location>
</feature>
<accession>A0A427Y862</accession>
<dbReference type="Gene3D" id="3.40.50.300">
    <property type="entry name" value="P-loop containing nucleotide triphosphate hydrolases"/>
    <property type="match status" value="1"/>
</dbReference>
<dbReference type="GO" id="GO:0000266">
    <property type="term" value="P:mitochondrial fission"/>
    <property type="evidence" value="ECO:0007669"/>
    <property type="project" value="TreeGrafter"/>
</dbReference>
<dbReference type="PRINTS" id="PR00195">
    <property type="entry name" value="DYNAMIN"/>
</dbReference>
<dbReference type="Pfam" id="PF00350">
    <property type="entry name" value="Dynamin_N"/>
    <property type="match status" value="1"/>
</dbReference>
<feature type="compositionally biased region" description="Polar residues" evidence="3">
    <location>
        <begin position="504"/>
        <end position="514"/>
    </location>
</feature>
<dbReference type="EMBL" id="RSCD01000017">
    <property type="protein sequence ID" value="RSH87279.1"/>
    <property type="molecule type" value="Genomic_DNA"/>
</dbReference>
<dbReference type="GO" id="GO:0005874">
    <property type="term" value="C:microtubule"/>
    <property type="evidence" value="ECO:0007669"/>
    <property type="project" value="TreeGrafter"/>
</dbReference>
<dbReference type="GO" id="GO:0016020">
    <property type="term" value="C:membrane"/>
    <property type="evidence" value="ECO:0007669"/>
    <property type="project" value="TreeGrafter"/>
</dbReference>
<gene>
    <name evidence="6" type="ORF">EHS25_003188</name>
</gene>
<dbReference type="InterPro" id="IPR022812">
    <property type="entry name" value="Dynamin"/>
</dbReference>
<dbReference type="SUPFAM" id="SSF52540">
    <property type="entry name" value="P-loop containing nucleoside triphosphate hydrolases"/>
    <property type="match status" value="1"/>
</dbReference>
<dbReference type="InterPro" id="IPR020850">
    <property type="entry name" value="GED_dom"/>
</dbReference>
<evidence type="ECO:0000259" key="5">
    <source>
        <dbReference type="PROSITE" id="PS51718"/>
    </source>
</evidence>
<dbReference type="OrthoDB" id="2583551at2759"/>
<dbReference type="PROSITE" id="PS51718">
    <property type="entry name" value="G_DYNAMIN_2"/>
    <property type="match status" value="1"/>
</dbReference>
<evidence type="ECO:0000256" key="3">
    <source>
        <dbReference type="SAM" id="MobiDB-lite"/>
    </source>
</evidence>
<evidence type="ECO:0000313" key="6">
    <source>
        <dbReference type="EMBL" id="RSH87279.1"/>
    </source>
</evidence>
<dbReference type="SMART" id="SM00053">
    <property type="entry name" value="DYNc"/>
    <property type="match status" value="1"/>
</dbReference>
<dbReference type="GO" id="GO:0016559">
    <property type="term" value="P:peroxisome fission"/>
    <property type="evidence" value="ECO:0007669"/>
    <property type="project" value="TreeGrafter"/>
</dbReference>
<organism evidence="6 7">
    <name type="scientific">Saitozyma podzolica</name>
    <dbReference type="NCBI Taxonomy" id="1890683"/>
    <lineage>
        <taxon>Eukaryota</taxon>
        <taxon>Fungi</taxon>
        <taxon>Dikarya</taxon>
        <taxon>Basidiomycota</taxon>
        <taxon>Agaricomycotina</taxon>
        <taxon>Tremellomycetes</taxon>
        <taxon>Tremellales</taxon>
        <taxon>Trimorphomycetaceae</taxon>
        <taxon>Saitozyma</taxon>
    </lineage>
</organism>
<keyword evidence="1" id="KW-0547">Nucleotide-binding</keyword>
<dbReference type="InterPro" id="IPR045063">
    <property type="entry name" value="Dynamin_N"/>
</dbReference>
<dbReference type="Gene3D" id="1.20.120.1240">
    <property type="entry name" value="Dynamin, middle domain"/>
    <property type="match status" value="1"/>
</dbReference>
<evidence type="ECO:0000256" key="2">
    <source>
        <dbReference type="ARBA" id="ARBA00023134"/>
    </source>
</evidence>
<comment type="caution">
    <text evidence="6">The sequence shown here is derived from an EMBL/GenBank/DDBJ whole genome shotgun (WGS) entry which is preliminary data.</text>
</comment>